<dbReference type="EMBL" id="FNLO01000004">
    <property type="protein sequence ID" value="SDV48030.1"/>
    <property type="molecule type" value="Genomic_DNA"/>
</dbReference>
<dbReference type="STRING" id="1770053.SAMN05216551_10499"/>
<dbReference type="CDD" id="cd06150">
    <property type="entry name" value="YjgF_YER057c_UK114_like_2"/>
    <property type="match status" value="1"/>
</dbReference>
<evidence type="ECO:0000313" key="2">
    <source>
        <dbReference type="Proteomes" id="UP000243719"/>
    </source>
</evidence>
<dbReference type="AlphaFoldDB" id="A0A1H2PMZ2"/>
<dbReference type="Pfam" id="PF01042">
    <property type="entry name" value="Ribonuc_L-PSP"/>
    <property type="match status" value="1"/>
</dbReference>
<dbReference type="InterPro" id="IPR035959">
    <property type="entry name" value="RutC-like_sf"/>
</dbReference>
<keyword evidence="2" id="KW-1185">Reference proteome</keyword>
<dbReference type="RefSeq" id="WP_091906893.1">
    <property type="nucleotide sequence ID" value="NZ_FNLO01000004.1"/>
</dbReference>
<dbReference type="OrthoDB" id="6899345at2"/>
<name>A0A1H2PMZ2_9BURK</name>
<accession>A0A1H2PMZ2</accession>
<dbReference type="SUPFAM" id="SSF55298">
    <property type="entry name" value="YjgF-like"/>
    <property type="match status" value="1"/>
</dbReference>
<organism evidence="1 2">
    <name type="scientific">Chitinasiproducens palmae</name>
    <dbReference type="NCBI Taxonomy" id="1770053"/>
    <lineage>
        <taxon>Bacteria</taxon>
        <taxon>Pseudomonadati</taxon>
        <taxon>Pseudomonadota</taxon>
        <taxon>Betaproteobacteria</taxon>
        <taxon>Burkholderiales</taxon>
        <taxon>Burkholderiaceae</taxon>
        <taxon>Chitinasiproducens</taxon>
    </lineage>
</organism>
<dbReference type="PANTHER" id="PTHR47328">
    <property type="match status" value="1"/>
</dbReference>
<proteinExistence type="predicted"/>
<dbReference type="Proteomes" id="UP000243719">
    <property type="component" value="Unassembled WGS sequence"/>
</dbReference>
<dbReference type="InterPro" id="IPR035709">
    <property type="entry name" value="YoaB-like"/>
</dbReference>
<reference evidence="2" key="1">
    <citation type="submission" date="2016-09" db="EMBL/GenBank/DDBJ databases">
        <authorList>
            <person name="Varghese N."/>
            <person name="Submissions S."/>
        </authorList>
    </citation>
    <scope>NUCLEOTIDE SEQUENCE [LARGE SCALE GENOMIC DNA]</scope>
    <source>
        <strain evidence="2">JS23</strain>
    </source>
</reference>
<evidence type="ECO:0000313" key="1">
    <source>
        <dbReference type="EMBL" id="SDV48030.1"/>
    </source>
</evidence>
<dbReference type="Gene3D" id="3.30.1330.40">
    <property type="entry name" value="RutC-like"/>
    <property type="match status" value="1"/>
</dbReference>
<sequence length="119" mass="12431">MSTAIERIGTTPRMSKIVRHAGIVYLCGQTAVGASTPDIAAQTTEALARVDALLTEAGSSRARILSAIIHLKDIAQFGEMNTVWEAWLPPGAAPARTTVQASLAAADLLFEVTVTAAVD</sequence>
<gene>
    <name evidence="1" type="ORF">SAMN05216551_10499</name>
</gene>
<dbReference type="PANTHER" id="PTHR47328:SF1">
    <property type="entry name" value="RUTC FAMILY PROTEIN YOAB"/>
    <property type="match status" value="1"/>
</dbReference>
<dbReference type="InterPro" id="IPR006175">
    <property type="entry name" value="YjgF/YER057c/UK114"/>
</dbReference>
<protein>
    <submittedName>
        <fullName evidence="1">Enamine deaminase RidA, house cleaning of reactive enamine intermediates, YjgF/YER057c/UK114 family</fullName>
    </submittedName>
</protein>